<keyword evidence="2" id="KW-0012">Acyltransferase</keyword>
<dbReference type="InterPro" id="IPR000182">
    <property type="entry name" value="GNAT_dom"/>
</dbReference>
<evidence type="ECO:0000256" key="1">
    <source>
        <dbReference type="ARBA" id="ARBA00022679"/>
    </source>
</evidence>
<evidence type="ECO:0000313" key="4">
    <source>
        <dbReference type="EMBL" id="GAA4424489.1"/>
    </source>
</evidence>
<dbReference type="PANTHER" id="PTHR43877">
    <property type="entry name" value="AMINOALKYLPHOSPHONATE N-ACETYLTRANSFERASE-RELATED-RELATED"/>
    <property type="match status" value="1"/>
</dbReference>
<sequence length="165" mass="18327">MAAAPLALHIRQDDLQDARIEAFMHEHLRDMHATSPPESVHALDMVRLRQPDIRFWTAWTADAQAAAPGQLAGTAALKHLDTDHAELKSMRTAAALRGQGVARALLEHLLGQAVDLGYTRISLETGTQAFFAPAHQLYLRYGFADCAPFGDYRPDPHSRYMTRTL</sequence>
<dbReference type="SUPFAM" id="SSF55729">
    <property type="entry name" value="Acyl-CoA N-acyltransferases (Nat)"/>
    <property type="match status" value="1"/>
</dbReference>
<protein>
    <submittedName>
        <fullName evidence="4">GNAT family N-acetyltransferase</fullName>
    </submittedName>
</protein>
<dbReference type="InterPro" id="IPR016181">
    <property type="entry name" value="Acyl_CoA_acyltransferase"/>
</dbReference>
<evidence type="ECO:0000313" key="5">
    <source>
        <dbReference type="Proteomes" id="UP001501788"/>
    </source>
</evidence>
<gene>
    <name evidence="4" type="ORF">GCM10023090_18150</name>
</gene>
<dbReference type="InterPro" id="IPR050832">
    <property type="entry name" value="Bact_Acetyltransf"/>
</dbReference>
<keyword evidence="5" id="KW-1185">Reference proteome</keyword>
<dbReference type="Pfam" id="PF00583">
    <property type="entry name" value="Acetyltransf_1"/>
    <property type="match status" value="1"/>
</dbReference>
<accession>A0ABP8L7S6</accession>
<feature type="domain" description="N-acetyltransferase" evidence="3">
    <location>
        <begin position="25"/>
        <end position="143"/>
    </location>
</feature>
<evidence type="ECO:0000256" key="2">
    <source>
        <dbReference type="ARBA" id="ARBA00023315"/>
    </source>
</evidence>
<keyword evidence="1" id="KW-0808">Transferase</keyword>
<dbReference type="EMBL" id="BAABEX010000011">
    <property type="protein sequence ID" value="GAA4424489.1"/>
    <property type="molecule type" value="Genomic_DNA"/>
</dbReference>
<organism evidence="4 5">
    <name type="scientific">Acidovorax lacteus</name>
    <dbReference type="NCBI Taxonomy" id="1924988"/>
    <lineage>
        <taxon>Bacteria</taxon>
        <taxon>Pseudomonadati</taxon>
        <taxon>Pseudomonadota</taxon>
        <taxon>Betaproteobacteria</taxon>
        <taxon>Burkholderiales</taxon>
        <taxon>Comamonadaceae</taxon>
        <taxon>Acidovorax</taxon>
    </lineage>
</organism>
<dbReference type="CDD" id="cd04301">
    <property type="entry name" value="NAT_SF"/>
    <property type="match status" value="1"/>
</dbReference>
<name>A0ABP8L7S6_9BURK</name>
<dbReference type="Gene3D" id="3.40.630.30">
    <property type="match status" value="1"/>
</dbReference>
<proteinExistence type="predicted"/>
<reference evidence="5" key="1">
    <citation type="journal article" date="2019" name="Int. J. Syst. Evol. Microbiol.">
        <title>The Global Catalogue of Microorganisms (GCM) 10K type strain sequencing project: providing services to taxonomists for standard genome sequencing and annotation.</title>
        <authorList>
            <consortium name="The Broad Institute Genomics Platform"/>
            <consortium name="The Broad Institute Genome Sequencing Center for Infectious Disease"/>
            <person name="Wu L."/>
            <person name="Ma J."/>
        </authorList>
    </citation>
    <scope>NUCLEOTIDE SEQUENCE [LARGE SCALE GENOMIC DNA]</scope>
    <source>
        <strain evidence="5">JCM 31890</strain>
    </source>
</reference>
<comment type="caution">
    <text evidence="4">The sequence shown here is derived from an EMBL/GenBank/DDBJ whole genome shotgun (WGS) entry which is preliminary data.</text>
</comment>
<dbReference type="RefSeq" id="WP_345063660.1">
    <property type="nucleotide sequence ID" value="NZ_BAABEX010000011.1"/>
</dbReference>
<evidence type="ECO:0000259" key="3">
    <source>
        <dbReference type="Pfam" id="PF00583"/>
    </source>
</evidence>
<dbReference type="PANTHER" id="PTHR43877:SF5">
    <property type="entry name" value="BLL8307 PROTEIN"/>
    <property type="match status" value="1"/>
</dbReference>
<dbReference type="Proteomes" id="UP001501788">
    <property type="component" value="Unassembled WGS sequence"/>
</dbReference>